<sequence length="267" mass="29073">MKKINHWINGKNVAGNDYFQTTNPATGDVLAEVASGGEAEVNQAVAAAKEAFPKWANLPMKERARLMRRLGDLIDQHVPEIAAMETADTGLPIHQTKNVLIPRASHNFEFFAEVCQQMNGKTYPVDDKMLNYTLVQPVGVCALVSPWNVPFMTATWKVAPCLALGNTAVLKMSELSPLTADRLGELALEAGIPAGVLNVVQGYGATAGDALVRHHDVRAVSFTGGTACVRCRLPAVRRYRHRSQYHEKCRPEKILDGAGRQIAGADF</sequence>
<name>G5Q0W2_SALMO</name>
<keyword evidence="2" id="KW-0560">Oxidoreductase</keyword>
<organism evidence="5 6">
    <name type="scientific">Salmonella enterica subsp. enterica serovar Montevideo str. S5-403</name>
    <dbReference type="NCBI Taxonomy" id="913242"/>
    <lineage>
        <taxon>Bacteria</taxon>
        <taxon>Pseudomonadati</taxon>
        <taxon>Pseudomonadota</taxon>
        <taxon>Gammaproteobacteria</taxon>
        <taxon>Enterobacterales</taxon>
        <taxon>Enterobacteriaceae</taxon>
        <taxon>Salmonella</taxon>
    </lineage>
</organism>
<dbReference type="Gene3D" id="3.40.605.10">
    <property type="entry name" value="Aldehyde Dehydrogenase, Chain A, domain 1"/>
    <property type="match status" value="1"/>
</dbReference>
<gene>
    <name evidence="5" type="ORF">LTSEMON_1456</name>
</gene>
<keyword evidence="3" id="KW-0520">NAD</keyword>
<dbReference type="FunFam" id="3.40.605.10:FF:000001">
    <property type="entry name" value="Aldehyde dehydrogenase 1"/>
    <property type="match status" value="1"/>
</dbReference>
<evidence type="ECO:0000256" key="2">
    <source>
        <dbReference type="ARBA" id="ARBA00023002"/>
    </source>
</evidence>
<dbReference type="PATRIC" id="fig|913242.3.peg.1311"/>
<feature type="domain" description="Aldehyde dehydrogenase" evidence="4">
    <location>
        <begin position="17"/>
        <end position="228"/>
    </location>
</feature>
<dbReference type="GO" id="GO:0004030">
    <property type="term" value="F:aldehyde dehydrogenase [NAD(P)+] activity"/>
    <property type="evidence" value="ECO:0007669"/>
    <property type="project" value="UniProtKB-ARBA"/>
</dbReference>
<dbReference type="Proteomes" id="UP000003221">
    <property type="component" value="Unassembled WGS sequence"/>
</dbReference>
<dbReference type="PANTHER" id="PTHR43720:SF2">
    <property type="entry name" value="2-AMINOMUCONIC SEMIALDEHYDE DEHYDROGENASE"/>
    <property type="match status" value="1"/>
</dbReference>
<dbReference type="Pfam" id="PF00171">
    <property type="entry name" value="Aldedh"/>
    <property type="match status" value="1"/>
</dbReference>
<evidence type="ECO:0000256" key="1">
    <source>
        <dbReference type="ARBA" id="ARBA00009986"/>
    </source>
</evidence>
<evidence type="ECO:0000256" key="3">
    <source>
        <dbReference type="ARBA" id="ARBA00023027"/>
    </source>
</evidence>
<evidence type="ECO:0000313" key="6">
    <source>
        <dbReference type="Proteomes" id="UP000003221"/>
    </source>
</evidence>
<evidence type="ECO:0000313" key="5">
    <source>
        <dbReference type="EMBL" id="EHC80878.1"/>
    </source>
</evidence>
<dbReference type="SUPFAM" id="SSF53720">
    <property type="entry name" value="ALDH-like"/>
    <property type="match status" value="1"/>
</dbReference>
<dbReference type="PANTHER" id="PTHR43720">
    <property type="entry name" value="2-AMINOMUCONIC SEMIALDEHYDE DEHYDROGENASE"/>
    <property type="match status" value="1"/>
</dbReference>
<evidence type="ECO:0000259" key="4">
    <source>
        <dbReference type="Pfam" id="PF00171"/>
    </source>
</evidence>
<accession>G5Q0W2</accession>
<dbReference type="InterPro" id="IPR015590">
    <property type="entry name" value="Aldehyde_DH_dom"/>
</dbReference>
<reference evidence="5 6" key="1">
    <citation type="journal article" date="2011" name="BMC Genomics">
        <title>Genome sequencing reveals diversification of virulence factor content and possible host adaptation in distinct subpopulations of Salmonella enterica.</title>
        <authorList>
            <person name="den Bakker H.C."/>
            <person name="Moreno Switt A.I."/>
            <person name="Govoni G."/>
            <person name="Cummings C.A."/>
            <person name="Ranieri M.L."/>
            <person name="Degoricija L."/>
            <person name="Hoelzer K."/>
            <person name="Rodriguez-Rivera L.D."/>
            <person name="Brown S."/>
            <person name="Bolchacova E."/>
            <person name="Furtado M.R."/>
            <person name="Wiedmann M."/>
        </authorList>
    </citation>
    <scope>NUCLEOTIDE SEQUENCE [LARGE SCALE GENOMIC DNA]</scope>
    <source>
        <strain evidence="5 6">S5-403</strain>
    </source>
</reference>
<dbReference type="EMBL" id="AFCS01000370">
    <property type="protein sequence ID" value="EHC80878.1"/>
    <property type="molecule type" value="Genomic_DNA"/>
</dbReference>
<comment type="similarity">
    <text evidence="1">Belongs to the aldehyde dehydrogenase family.</text>
</comment>
<proteinExistence type="inferred from homology"/>
<dbReference type="InterPro" id="IPR016162">
    <property type="entry name" value="Ald_DH_N"/>
</dbReference>
<comment type="caution">
    <text evidence="5">The sequence shown here is derived from an EMBL/GenBank/DDBJ whole genome shotgun (WGS) entry which is preliminary data.</text>
</comment>
<dbReference type="InterPro" id="IPR016161">
    <property type="entry name" value="Ald_DH/histidinol_DH"/>
</dbReference>
<protein>
    <submittedName>
        <fullName evidence="5">5-carboxymethyl-2-hydroxymuconate semialdehyde dehydrogenase</fullName>
    </submittedName>
</protein>
<dbReference type="AlphaFoldDB" id="G5Q0W2"/>